<dbReference type="InterPro" id="IPR050121">
    <property type="entry name" value="Cytochrome_P450_monoxygenase"/>
</dbReference>
<proteinExistence type="inferred from homology"/>
<evidence type="ECO:0000256" key="5">
    <source>
        <dbReference type="SAM" id="Phobius"/>
    </source>
</evidence>
<reference evidence="7" key="1">
    <citation type="journal article" date="2016" name="Proc. Natl. Acad. Sci. U.S.A.">
        <title>Comparative genomics of biotechnologically important yeasts.</title>
        <authorList>
            <person name="Riley R."/>
            <person name="Haridas S."/>
            <person name="Wolfe K.H."/>
            <person name="Lopes M.R."/>
            <person name="Hittinger C.T."/>
            <person name="Goeker M."/>
            <person name="Salamov A.A."/>
            <person name="Wisecaver J.H."/>
            <person name="Long T.M."/>
            <person name="Calvey C.H."/>
            <person name="Aerts A.L."/>
            <person name="Barry K.W."/>
            <person name="Choi C."/>
            <person name="Clum A."/>
            <person name="Coughlan A.Y."/>
            <person name="Deshpande S."/>
            <person name="Douglass A.P."/>
            <person name="Hanson S.J."/>
            <person name="Klenk H.-P."/>
            <person name="LaButti K.M."/>
            <person name="Lapidus A."/>
            <person name="Lindquist E.A."/>
            <person name="Lipzen A.M."/>
            <person name="Meier-Kolthoff J.P."/>
            <person name="Ohm R.A."/>
            <person name="Otillar R.P."/>
            <person name="Pangilinan J.L."/>
            <person name="Peng Y."/>
            <person name="Rokas A."/>
            <person name="Rosa C.A."/>
            <person name="Scheuner C."/>
            <person name="Sibirny A.A."/>
            <person name="Slot J.C."/>
            <person name="Stielow J.B."/>
            <person name="Sun H."/>
            <person name="Kurtzman C.P."/>
            <person name="Blackwell M."/>
            <person name="Grigoriev I.V."/>
            <person name="Jeffries T.W."/>
        </authorList>
    </citation>
    <scope>NUCLEOTIDE SEQUENCE [LARGE SCALE GENOMIC DNA]</scope>
    <source>
        <strain evidence="7">NRRL Y-1626</strain>
    </source>
</reference>
<accession>A0A1B7TAI9</accession>
<dbReference type="SUPFAM" id="SSF48264">
    <property type="entry name" value="Cytochrome P450"/>
    <property type="match status" value="1"/>
</dbReference>
<dbReference type="InterPro" id="IPR036396">
    <property type="entry name" value="Cyt_P450_sf"/>
</dbReference>
<dbReference type="PANTHER" id="PTHR24305">
    <property type="entry name" value="CYTOCHROME P450"/>
    <property type="match status" value="1"/>
</dbReference>
<comment type="caution">
    <text evidence="6">The sequence shown here is derived from an EMBL/GenBank/DDBJ whole genome shotgun (WGS) entry which is preliminary data.</text>
</comment>
<keyword evidence="5" id="KW-0472">Membrane</keyword>
<evidence type="ECO:0000313" key="6">
    <source>
        <dbReference type="EMBL" id="OBA25754.1"/>
    </source>
</evidence>
<dbReference type="GO" id="GO:0004497">
    <property type="term" value="F:monooxygenase activity"/>
    <property type="evidence" value="ECO:0007669"/>
    <property type="project" value="UniProtKB-KW"/>
</dbReference>
<keyword evidence="5" id="KW-0812">Transmembrane</keyword>
<evidence type="ECO:0000256" key="2">
    <source>
        <dbReference type="ARBA" id="ARBA00022723"/>
    </source>
</evidence>
<dbReference type="InterPro" id="IPR017972">
    <property type="entry name" value="Cyt_P450_CS"/>
</dbReference>
<keyword evidence="4" id="KW-0560">Oxidoreductase</keyword>
<dbReference type="PROSITE" id="PS00086">
    <property type="entry name" value="CYTOCHROME_P450"/>
    <property type="match status" value="1"/>
</dbReference>
<dbReference type="GO" id="GO:0020037">
    <property type="term" value="F:heme binding"/>
    <property type="evidence" value="ECO:0007669"/>
    <property type="project" value="InterPro"/>
</dbReference>
<comment type="similarity">
    <text evidence="4">Belongs to the cytochrome P450 family.</text>
</comment>
<dbReference type="GO" id="GO:0016705">
    <property type="term" value="F:oxidoreductase activity, acting on paired donors, with incorporation or reduction of molecular oxygen"/>
    <property type="evidence" value="ECO:0007669"/>
    <property type="project" value="InterPro"/>
</dbReference>
<sequence>MIKLILKIIITFGLIPLLLFFSYIVFIESQVKFSTNTPTVSFWVSFIPFFNKNIDQRKIWFKYIQPKIDKTGIVKIYFAGRWNLLVDDPEYMNQLFKNEYNIYHKSGNNEKIPNSLLAYYTGTNIISAHGNQWSKFRKILLPGFLNFNNYSIAFKNGKLFCNLISSSLEQNSNNINFKEETLTKYDNITTNISEISLGFNIGTLTDEKSVLYDKLNLVKKQIFKPLFMAFPFLDNLPIKSRQITKQNIDSFKENLFLQIQSNLISNFRYEQESYLNPAANLIKNNAKGALTKKELLDNLTILLVAGHENPQLLLTSLIFILAKYKWAQNDIRKELLSLIINDYADNTKLALLGQASLLNSVIYETIRLYPPIGQLINRKTAKNCYLTSSKHPAIYIKKGTYIGYNNFGLQRRENIWGKDSNEFKPSRWGENITEINGQWKKRKSNCEITAFHGGNRNCIGEEIALNIMRITICEMVTHFEWNLADDWVEKFTPAGPICPTGLKINICNID</sequence>
<comment type="cofactor">
    <cofactor evidence="1">
        <name>heme</name>
        <dbReference type="ChEBI" id="CHEBI:30413"/>
    </cofactor>
</comment>
<keyword evidence="7" id="KW-1185">Reference proteome</keyword>
<dbReference type="InterPro" id="IPR001128">
    <property type="entry name" value="Cyt_P450"/>
</dbReference>
<evidence type="ECO:0000256" key="3">
    <source>
        <dbReference type="ARBA" id="ARBA00023004"/>
    </source>
</evidence>
<evidence type="ECO:0000313" key="7">
    <source>
        <dbReference type="Proteomes" id="UP000092321"/>
    </source>
</evidence>
<organism evidence="6 7">
    <name type="scientific">Hanseniaspora valbyensis NRRL Y-1626</name>
    <dbReference type="NCBI Taxonomy" id="766949"/>
    <lineage>
        <taxon>Eukaryota</taxon>
        <taxon>Fungi</taxon>
        <taxon>Dikarya</taxon>
        <taxon>Ascomycota</taxon>
        <taxon>Saccharomycotina</taxon>
        <taxon>Saccharomycetes</taxon>
        <taxon>Saccharomycodales</taxon>
        <taxon>Saccharomycodaceae</taxon>
        <taxon>Hanseniaspora</taxon>
    </lineage>
</organism>
<dbReference type="Proteomes" id="UP000092321">
    <property type="component" value="Unassembled WGS sequence"/>
</dbReference>
<dbReference type="OrthoDB" id="1470350at2759"/>
<dbReference type="PRINTS" id="PR00385">
    <property type="entry name" value="P450"/>
</dbReference>
<keyword evidence="4" id="KW-0503">Monooxygenase</keyword>
<feature type="transmembrane region" description="Helical" evidence="5">
    <location>
        <begin position="5"/>
        <end position="26"/>
    </location>
</feature>
<dbReference type="EMBL" id="LXPE01000047">
    <property type="protein sequence ID" value="OBA25754.1"/>
    <property type="molecule type" value="Genomic_DNA"/>
</dbReference>
<protein>
    <submittedName>
        <fullName evidence="6">Cytochrome P450</fullName>
    </submittedName>
</protein>
<dbReference type="GO" id="GO:0005506">
    <property type="term" value="F:iron ion binding"/>
    <property type="evidence" value="ECO:0007669"/>
    <property type="project" value="InterPro"/>
</dbReference>
<keyword evidence="2 4" id="KW-0479">Metal-binding</keyword>
<dbReference type="AlphaFoldDB" id="A0A1B7TAI9"/>
<gene>
    <name evidence="6" type="ORF">HANVADRAFT_26441</name>
</gene>
<dbReference type="Pfam" id="PF00067">
    <property type="entry name" value="p450"/>
    <property type="match status" value="1"/>
</dbReference>
<name>A0A1B7TAI9_9ASCO</name>
<evidence type="ECO:0000256" key="4">
    <source>
        <dbReference type="RuleBase" id="RU000461"/>
    </source>
</evidence>
<keyword evidence="4" id="KW-0349">Heme</keyword>
<dbReference type="CDD" id="cd11070">
    <property type="entry name" value="CYP56-like"/>
    <property type="match status" value="1"/>
</dbReference>
<keyword evidence="3 4" id="KW-0408">Iron</keyword>
<evidence type="ECO:0000256" key="1">
    <source>
        <dbReference type="ARBA" id="ARBA00001971"/>
    </source>
</evidence>
<dbReference type="PANTHER" id="PTHR24305:SF223">
    <property type="entry name" value="CYTOCHROME P450-DIT2"/>
    <property type="match status" value="1"/>
</dbReference>
<dbReference type="Gene3D" id="1.10.630.10">
    <property type="entry name" value="Cytochrome P450"/>
    <property type="match status" value="1"/>
</dbReference>
<keyword evidence="5" id="KW-1133">Transmembrane helix</keyword>